<evidence type="ECO:0000256" key="1">
    <source>
        <dbReference type="SAM" id="Coils"/>
    </source>
</evidence>
<sequence length="430" mass="49601">MGYLARDQAKTENVKAFWLETDLEKVESEQKLSNAILEKKKIELKQKNVDIKLTRAEFVVEHSVAGNEAHKLLNNQRLNLIDSLNDSIGSPFDYADDEKDEKDSDHTERDEREKSSLPVEESTGSRKAHNNSKRKLDDQTDMDEGLALLFDESKEETLMESFDEKTLNKEDKLPFTREDSQSRCQNPQNPSSTLTPAYWGVLDLTKESLYGCEDDLKQLAQDFSNHIKWECEPVKKNVRDYFDSNCEEVDSDEELRRFDKHVQFMKVNMDSFQGALPEEQLKMSSSFPLFHGGEIQAFSSNDARNEKANPFQKARMGRKVDMKATLIRTSNKFKVIYGEVARGLGPLGIPMACLKKRFLDKVMILMRDSINRLLNECKHVSDDTRKSLIIYGWLQVETAVKKLSENTRGKWRRITPETEANLNKNRTPQK</sequence>
<gene>
    <name evidence="3" type="ORF">C1645_731868</name>
</gene>
<name>A0A397TIM7_9GLOM</name>
<feature type="region of interest" description="Disordered" evidence="2">
    <location>
        <begin position="164"/>
        <end position="194"/>
    </location>
</feature>
<dbReference type="OrthoDB" id="2303332at2759"/>
<feature type="compositionally biased region" description="Basic and acidic residues" evidence="2">
    <location>
        <begin position="164"/>
        <end position="181"/>
    </location>
</feature>
<reference evidence="3 4" key="1">
    <citation type="submission" date="2018-06" db="EMBL/GenBank/DDBJ databases">
        <title>Comparative genomics reveals the genomic features of Rhizophagus irregularis, R. cerebriforme, R. diaphanum and Gigaspora rosea, and their symbiotic lifestyle signature.</title>
        <authorList>
            <person name="Morin E."/>
            <person name="San Clemente H."/>
            <person name="Chen E.C.H."/>
            <person name="De La Providencia I."/>
            <person name="Hainaut M."/>
            <person name="Kuo A."/>
            <person name="Kohler A."/>
            <person name="Murat C."/>
            <person name="Tang N."/>
            <person name="Roy S."/>
            <person name="Loubradou J."/>
            <person name="Henrissat B."/>
            <person name="Grigoriev I.V."/>
            <person name="Corradi N."/>
            <person name="Roux C."/>
            <person name="Martin F.M."/>
        </authorList>
    </citation>
    <scope>NUCLEOTIDE SEQUENCE [LARGE SCALE GENOMIC DNA]</scope>
    <source>
        <strain evidence="3 4">DAOM 227022</strain>
    </source>
</reference>
<organism evidence="3 4">
    <name type="scientific">Glomus cerebriforme</name>
    <dbReference type="NCBI Taxonomy" id="658196"/>
    <lineage>
        <taxon>Eukaryota</taxon>
        <taxon>Fungi</taxon>
        <taxon>Fungi incertae sedis</taxon>
        <taxon>Mucoromycota</taxon>
        <taxon>Glomeromycotina</taxon>
        <taxon>Glomeromycetes</taxon>
        <taxon>Glomerales</taxon>
        <taxon>Glomeraceae</taxon>
        <taxon>Glomus</taxon>
    </lineage>
</organism>
<evidence type="ECO:0000256" key="2">
    <source>
        <dbReference type="SAM" id="MobiDB-lite"/>
    </source>
</evidence>
<feature type="coiled-coil region" evidence="1">
    <location>
        <begin position="25"/>
        <end position="57"/>
    </location>
</feature>
<protein>
    <submittedName>
        <fullName evidence="3">Uncharacterized protein</fullName>
    </submittedName>
</protein>
<proteinExistence type="predicted"/>
<feature type="compositionally biased region" description="Basic and acidic residues" evidence="2">
    <location>
        <begin position="101"/>
        <end position="115"/>
    </location>
</feature>
<evidence type="ECO:0000313" key="3">
    <source>
        <dbReference type="EMBL" id="RIA98090.1"/>
    </source>
</evidence>
<dbReference type="AlphaFoldDB" id="A0A397TIM7"/>
<evidence type="ECO:0000313" key="4">
    <source>
        <dbReference type="Proteomes" id="UP000265703"/>
    </source>
</evidence>
<feature type="region of interest" description="Disordered" evidence="2">
    <location>
        <begin position="91"/>
        <end position="140"/>
    </location>
</feature>
<comment type="caution">
    <text evidence="3">The sequence shown here is derived from an EMBL/GenBank/DDBJ whole genome shotgun (WGS) entry which is preliminary data.</text>
</comment>
<feature type="compositionally biased region" description="Polar residues" evidence="2">
    <location>
        <begin position="182"/>
        <end position="194"/>
    </location>
</feature>
<accession>A0A397TIM7</accession>
<dbReference type="EMBL" id="QKYT01000020">
    <property type="protein sequence ID" value="RIA98090.1"/>
    <property type="molecule type" value="Genomic_DNA"/>
</dbReference>
<keyword evidence="1" id="KW-0175">Coiled coil</keyword>
<dbReference type="Proteomes" id="UP000265703">
    <property type="component" value="Unassembled WGS sequence"/>
</dbReference>
<keyword evidence="4" id="KW-1185">Reference proteome</keyword>